<sequence length="382" mass="42314">MGLDPPLPMLFKSRRNLVILLAIAVVAVAALLWTGPGQADHLQGSTYSTTPGGYGAWWQWMEKAGTPVQRWRKPGDKLTTLSSPATLLKINPRSILNFSPYDDGGSINPSESEWVAQGNRLVYLGRWAELTDAPFTQTVVTDQGPISIQGRRRSPQQEGKILADKYGTLIWRQRQGKGEIIWVVPPFLAANAFQDEPANFALLQSLLTEGHNPLWVDEYLHGYKDAETLQQEGVESVWAYLQNTPLLLIFLQSLVVVTLLAIFGNRRFGQPQTPPSLASNNNQAYINALAQVLEKGDRPQFVVQQLLQAESPSLERRLGNLPTAQAREAMAALLTNLSQPDKLPKQEADLRVWLKQWQQLQAQLPPSSSNPSGKVLKSSAAE</sequence>
<feature type="transmembrane region" description="Helical" evidence="2">
    <location>
        <begin position="246"/>
        <end position="264"/>
    </location>
</feature>
<dbReference type="EMBL" id="BA000022">
    <property type="protein sequence ID" value="BAA16744.1"/>
    <property type="molecule type" value="Genomic_DNA"/>
</dbReference>
<dbReference type="PaxDb" id="1148-1651817"/>
<feature type="domain" description="DUF4350" evidence="3">
    <location>
        <begin position="46"/>
        <end position="207"/>
    </location>
</feature>
<gene>
    <name evidence="4" type="ordered locus">slr1415</name>
</gene>
<keyword evidence="5" id="KW-1185">Reference proteome</keyword>
<dbReference type="Proteomes" id="UP000001425">
    <property type="component" value="Chromosome"/>
</dbReference>
<dbReference type="EnsemblBacteria" id="BAA16744">
    <property type="protein sequence ID" value="BAA16744"/>
    <property type="gene ID" value="BAA16744"/>
</dbReference>
<evidence type="ECO:0000313" key="4">
    <source>
        <dbReference type="EMBL" id="BAA16744.1"/>
    </source>
</evidence>
<evidence type="ECO:0000256" key="1">
    <source>
        <dbReference type="SAM" id="MobiDB-lite"/>
    </source>
</evidence>
<evidence type="ECO:0000259" key="3">
    <source>
        <dbReference type="Pfam" id="PF14258"/>
    </source>
</evidence>
<feature type="compositionally biased region" description="Low complexity" evidence="1">
    <location>
        <begin position="362"/>
        <end position="372"/>
    </location>
</feature>
<dbReference type="InParanoid" id="P72729"/>
<dbReference type="PIR" id="S74592">
    <property type="entry name" value="S74592"/>
</dbReference>
<name>P72729_SYNY3</name>
<keyword evidence="2" id="KW-1133">Transmembrane helix</keyword>
<dbReference type="STRING" id="1148.gene:10497599"/>
<proteinExistence type="predicted"/>
<keyword evidence="2" id="KW-0812">Transmembrane</keyword>
<feature type="region of interest" description="Disordered" evidence="1">
    <location>
        <begin position="362"/>
        <end position="382"/>
    </location>
</feature>
<dbReference type="KEGG" id="syn:slr1415"/>
<accession>P72729</accession>
<dbReference type="Pfam" id="PF14258">
    <property type="entry name" value="DUF4350"/>
    <property type="match status" value="1"/>
</dbReference>
<dbReference type="AlphaFoldDB" id="P72729"/>
<protein>
    <submittedName>
        <fullName evidence="4">Slr1415 protein</fullName>
    </submittedName>
</protein>
<reference evidence="4 5" key="1">
    <citation type="journal article" date="1995" name="DNA Res.">
        <title>Sequence analysis of the genome of the unicellular cyanobacterium Synechocystis sp. strain PCC6803. I. Sequence features in the 1 Mb region from map positions 64% to 92% of the genome.</title>
        <authorList>
            <person name="Kaneko T."/>
            <person name="Tanaka A."/>
            <person name="Sato S."/>
            <person name="Kotani H."/>
            <person name="Sazuka T."/>
            <person name="Miyajima N."/>
            <person name="Sugiura M."/>
            <person name="Tabata S."/>
        </authorList>
    </citation>
    <scope>NUCLEOTIDE SEQUENCE [LARGE SCALE GENOMIC DNA]</scope>
    <source>
        <strain evidence="5">ATCC 27184 / PCC 6803 / Kazusa</strain>
    </source>
</reference>
<dbReference type="eggNOG" id="ENOG502Z89S">
    <property type="taxonomic scope" value="Bacteria"/>
</dbReference>
<reference evidence="4 5" key="2">
    <citation type="journal article" date="1996" name="DNA Res.">
        <title>Sequence analysis of the genome of the unicellular cyanobacterium Synechocystis sp. strain PCC6803. II. Sequence determination of the entire genome and assignment of potential protein-coding regions.</title>
        <authorList>
            <person name="Kaneko T."/>
            <person name="Sato S."/>
            <person name="Kotani H."/>
            <person name="Tanaka A."/>
            <person name="Asamizu E."/>
            <person name="Nakamura Y."/>
            <person name="Miyajima N."/>
            <person name="Hirosawa M."/>
            <person name="Sugiura M."/>
            <person name="Sasamoto S."/>
            <person name="Kimura T."/>
            <person name="Hosouchi T."/>
            <person name="Matsuno A."/>
            <person name="Muraki A."/>
            <person name="Nakazaki N."/>
            <person name="Naruo K."/>
            <person name="Okumura S."/>
            <person name="Shimpo S."/>
            <person name="Takeuchi C."/>
            <person name="Wada T."/>
            <person name="Watanabe A."/>
            <person name="Yamada M."/>
            <person name="Yasuda M."/>
            <person name="Tabata S."/>
        </authorList>
    </citation>
    <scope>NUCLEOTIDE SEQUENCE [LARGE SCALE GENOMIC DNA]</scope>
    <source>
        <strain evidence="5">ATCC 27184 / PCC 6803 / Kazusa</strain>
    </source>
</reference>
<organism evidence="4 5">
    <name type="scientific">Synechocystis sp. (strain ATCC 27184 / PCC 6803 / Kazusa)</name>
    <dbReference type="NCBI Taxonomy" id="1111708"/>
    <lineage>
        <taxon>Bacteria</taxon>
        <taxon>Bacillati</taxon>
        <taxon>Cyanobacteriota</taxon>
        <taxon>Cyanophyceae</taxon>
        <taxon>Synechococcales</taxon>
        <taxon>Merismopediaceae</taxon>
        <taxon>Synechocystis</taxon>
    </lineage>
</organism>
<keyword evidence="2" id="KW-0472">Membrane</keyword>
<dbReference type="InterPro" id="IPR025646">
    <property type="entry name" value="DUF4350"/>
</dbReference>
<evidence type="ECO:0000313" key="5">
    <source>
        <dbReference type="Proteomes" id="UP000001425"/>
    </source>
</evidence>
<evidence type="ECO:0000256" key="2">
    <source>
        <dbReference type="SAM" id="Phobius"/>
    </source>
</evidence>
<dbReference type="IntAct" id="P72729">
    <property type="interactions" value="2"/>
</dbReference>